<dbReference type="Pfam" id="PF14305">
    <property type="entry name" value="ATPgrasp_TupA"/>
    <property type="match status" value="1"/>
</dbReference>
<proteinExistence type="predicted"/>
<dbReference type="Proteomes" id="UP000242949">
    <property type="component" value="Unassembled WGS sequence"/>
</dbReference>
<sequence length="471" mass="55737">MSNETHRLIGSECVSFESQDEFERAYQYDVYIRKLNRELDAIDRNMGRTKSKKRFIYNTITSVVKFKKTLRRLKSIPSMQVKIASLEKKITAYEKHIEETSEQQKIITPLVNQLFDIRDEHMRTIARTIDDRAELIKFIDEITVKKQKSEQVFNQILQFCSQVYKTHQDRELVHLIYQKIVDDFPPSLPPELLVRDPAKYDLTLESQDSFSSSMVRRQRLNQIKENNVEATLDNKFKAYQFVDQFSIRRPHIAAHSFKASEVPAKPNVVIKPMDGAGSRGVYLVYSDNDIIDLKRNERLSAFHELKKQMEQDLKKEWVIEDHWYAEELILKDHYSKESARDIKFYAFYGKVELILEIDRNQGLHYCWWDREGKRVKTGKYDNYLFVGEGVSEDEITMVEKMSKEIPSPFMRIDFLRQNDELVFGEFTPKPGNYADFSRTIDQKLGTAFNRAEVCLNEDLLRGRYFEKYKKL</sequence>
<protein>
    <submittedName>
        <fullName evidence="3">Glutathione synthase/RimK-type ligase, ATP-grasp superfamily</fullName>
    </submittedName>
</protein>
<keyword evidence="1" id="KW-0067">ATP-binding</keyword>
<evidence type="ECO:0000313" key="3">
    <source>
        <dbReference type="EMBL" id="SDB81258.1"/>
    </source>
</evidence>
<evidence type="ECO:0000259" key="2">
    <source>
        <dbReference type="PROSITE" id="PS50975"/>
    </source>
</evidence>
<dbReference type="PROSITE" id="PS50975">
    <property type="entry name" value="ATP_GRASP"/>
    <property type="match status" value="1"/>
</dbReference>
<dbReference type="InterPro" id="IPR011761">
    <property type="entry name" value="ATP-grasp"/>
</dbReference>
<dbReference type="InterPro" id="IPR029465">
    <property type="entry name" value="ATPgrasp_TupA"/>
</dbReference>
<evidence type="ECO:0000256" key="1">
    <source>
        <dbReference type="PROSITE-ProRule" id="PRU00409"/>
    </source>
</evidence>
<keyword evidence="3" id="KW-0436">Ligase</keyword>
<name>A0A1G6GGX1_9BACI</name>
<dbReference type="GO" id="GO:0046872">
    <property type="term" value="F:metal ion binding"/>
    <property type="evidence" value="ECO:0007669"/>
    <property type="project" value="InterPro"/>
</dbReference>
<dbReference type="SUPFAM" id="SSF56059">
    <property type="entry name" value="Glutathione synthetase ATP-binding domain-like"/>
    <property type="match status" value="1"/>
</dbReference>
<evidence type="ECO:0000313" key="4">
    <source>
        <dbReference type="Proteomes" id="UP000242949"/>
    </source>
</evidence>
<feature type="domain" description="ATP-grasp" evidence="2">
    <location>
        <begin position="239"/>
        <end position="457"/>
    </location>
</feature>
<organism evidence="3 4">
    <name type="scientific">Pelagirhabdus alkalitolerans</name>
    <dbReference type="NCBI Taxonomy" id="1612202"/>
    <lineage>
        <taxon>Bacteria</taxon>
        <taxon>Bacillati</taxon>
        <taxon>Bacillota</taxon>
        <taxon>Bacilli</taxon>
        <taxon>Bacillales</taxon>
        <taxon>Bacillaceae</taxon>
        <taxon>Pelagirhabdus</taxon>
    </lineage>
</organism>
<dbReference type="OrthoDB" id="9791827at2"/>
<dbReference type="STRING" id="1612202.SAMN05421734_10170"/>
<keyword evidence="1" id="KW-0547">Nucleotide-binding</keyword>
<dbReference type="GO" id="GO:0016874">
    <property type="term" value="F:ligase activity"/>
    <property type="evidence" value="ECO:0007669"/>
    <property type="project" value="UniProtKB-KW"/>
</dbReference>
<keyword evidence="4" id="KW-1185">Reference proteome</keyword>
<dbReference type="AlphaFoldDB" id="A0A1G6GGX1"/>
<dbReference type="EMBL" id="FMYI01000001">
    <property type="protein sequence ID" value="SDB81258.1"/>
    <property type="molecule type" value="Genomic_DNA"/>
</dbReference>
<reference evidence="4" key="1">
    <citation type="submission" date="2016-09" db="EMBL/GenBank/DDBJ databases">
        <authorList>
            <person name="Varghese N."/>
            <person name="Submissions S."/>
        </authorList>
    </citation>
    <scope>NUCLEOTIDE SEQUENCE [LARGE SCALE GENOMIC DNA]</scope>
    <source>
        <strain evidence="4">S5</strain>
    </source>
</reference>
<dbReference type="GO" id="GO:0005524">
    <property type="term" value="F:ATP binding"/>
    <property type="evidence" value="ECO:0007669"/>
    <property type="project" value="UniProtKB-UniRule"/>
</dbReference>
<dbReference type="RefSeq" id="WP_090791646.1">
    <property type="nucleotide sequence ID" value="NZ_FMYI01000001.1"/>
</dbReference>
<gene>
    <name evidence="3" type="ORF">SAMN05421734_10170</name>
</gene>
<accession>A0A1G6GGX1</accession>
<dbReference type="Gene3D" id="3.30.470.20">
    <property type="entry name" value="ATP-grasp fold, B domain"/>
    <property type="match status" value="1"/>
</dbReference>